<dbReference type="PANTHER" id="PTHR43634">
    <property type="entry name" value="OW CONDUCTANCE MECHANOSENSITIVE CHANNEL"/>
    <property type="match status" value="1"/>
</dbReference>
<keyword evidence="4 7" id="KW-0812">Transmembrane</keyword>
<dbReference type="PROSITE" id="PS01246">
    <property type="entry name" value="UPF0003"/>
    <property type="match status" value="1"/>
</dbReference>
<evidence type="ECO:0000256" key="4">
    <source>
        <dbReference type="ARBA" id="ARBA00022692"/>
    </source>
</evidence>
<dbReference type="RefSeq" id="WP_108558299.1">
    <property type="nucleotide sequence ID" value="NZ_MUXE01000004.1"/>
</dbReference>
<dbReference type="AlphaFoldDB" id="A0A363D2A4"/>
<keyword evidence="12" id="KW-1185">Reference proteome</keyword>
<dbReference type="SUPFAM" id="SSF82689">
    <property type="entry name" value="Mechanosensitive channel protein MscS (YggB), C-terminal domain"/>
    <property type="match status" value="1"/>
</dbReference>
<evidence type="ECO:0000313" key="11">
    <source>
        <dbReference type="EMBL" id="PUE65429.1"/>
    </source>
</evidence>
<dbReference type="Gene3D" id="1.10.287.1260">
    <property type="match status" value="1"/>
</dbReference>
<dbReference type="Pfam" id="PF21088">
    <property type="entry name" value="MS_channel_1st"/>
    <property type="match status" value="1"/>
</dbReference>
<dbReference type="PANTHER" id="PTHR43634:SF2">
    <property type="entry name" value="LOW CONDUCTANCE MECHANOSENSITIVE CHANNEL YNAI"/>
    <property type="match status" value="1"/>
</dbReference>
<evidence type="ECO:0000256" key="1">
    <source>
        <dbReference type="ARBA" id="ARBA00004651"/>
    </source>
</evidence>
<dbReference type="Pfam" id="PF21082">
    <property type="entry name" value="MS_channel_3rd"/>
    <property type="match status" value="1"/>
</dbReference>
<comment type="subcellular location">
    <subcellularLocation>
        <location evidence="1">Cell membrane</location>
        <topology evidence="1">Multi-pass membrane protein</topology>
    </subcellularLocation>
</comment>
<dbReference type="GO" id="GO:0005886">
    <property type="term" value="C:plasma membrane"/>
    <property type="evidence" value="ECO:0007669"/>
    <property type="project" value="UniProtKB-SubCell"/>
</dbReference>
<evidence type="ECO:0000256" key="5">
    <source>
        <dbReference type="ARBA" id="ARBA00022989"/>
    </source>
</evidence>
<keyword evidence="3" id="KW-1003">Cell membrane</keyword>
<dbReference type="Pfam" id="PF00924">
    <property type="entry name" value="MS_channel_2nd"/>
    <property type="match status" value="1"/>
</dbReference>
<evidence type="ECO:0000256" key="3">
    <source>
        <dbReference type="ARBA" id="ARBA00022475"/>
    </source>
</evidence>
<evidence type="ECO:0000256" key="6">
    <source>
        <dbReference type="ARBA" id="ARBA00023136"/>
    </source>
</evidence>
<feature type="transmembrane region" description="Helical" evidence="7">
    <location>
        <begin position="342"/>
        <end position="360"/>
    </location>
</feature>
<proteinExistence type="inferred from homology"/>
<sequence>MFYNLLLKIFLILIIPILSFSDTIPTTPLKFLIKESTQSSVKTDEQISVDNAENPLTQNIEDQIASQTKTIEEVIKNINNEFYLSNLPDKNYYDNEILFLNNRINANNIQNNAIAIKRDELRIAYLKERAAYETTLKDIIIGKQEFRNKKYFEDILLENIKQIQDFKLDNYTLIYESELKNSNNKISNELINNYINLYNQKHSQLFILQYLYTNIQKFRNSNFLIDEFNLKYMISKIDNIKGISFLSSLTSYHLNFSVGEVVVVLLISLFFRLINRYVIDLIANFISIIFIKKETKDEENILFYLKDAINSPLIYSLYLFSIQISLFILIKDQTIINHIIPWINTIYMALLTWAIYSVLNNSITIYAQNLLEKYKNVRKEMIVFILKIIKVVLILVVILFLFTQLGLDVKAIAASLGVGGIAIALAAKDTLANFFASLNIMTDNSFSQGDWIKTKDFEGTVVDIRMRTTRIRTFDNAMITVPNSQIANAHILNWSKRVIGRRIKMSIGISYENKMQDIINLKNDIFDMLITNPKIATNNNINISRTKAFEAIKREDLYGIKNTLLVFIDEFESSSINILVYCFSKSPVWEDWLETKQEVMIKIAKLVEKNNCDFAYPSQTIFIKNDEKTQDKSEEKIEENI</sequence>
<reference evidence="11 12" key="1">
    <citation type="submission" date="2017-02" db="EMBL/GenBank/DDBJ databases">
        <title>Arcobacter caeni sp. nov, a new Arcobacter species isolated from reclaimed water.</title>
        <authorList>
            <person name="Figueras M.J."/>
            <person name="Perez-Cataluna A."/>
            <person name="Salas-Masso N."/>
        </authorList>
    </citation>
    <scope>NUCLEOTIDE SEQUENCE [LARGE SCALE GENOMIC DNA]</scope>
    <source>
        <strain evidence="11 12">RW17-10</strain>
    </source>
</reference>
<dbReference type="EMBL" id="MUXE01000004">
    <property type="protein sequence ID" value="PUE65429.1"/>
    <property type="molecule type" value="Genomic_DNA"/>
</dbReference>
<dbReference type="InterPro" id="IPR049278">
    <property type="entry name" value="MS_channel_C"/>
</dbReference>
<keyword evidence="5 7" id="KW-1133">Transmembrane helix</keyword>
<gene>
    <name evidence="11" type="ORF">B0174_03645</name>
</gene>
<dbReference type="InterPro" id="IPR006685">
    <property type="entry name" value="MscS_channel_2nd"/>
</dbReference>
<feature type="transmembrane region" description="Helical" evidence="7">
    <location>
        <begin position="261"/>
        <end position="291"/>
    </location>
</feature>
<feature type="domain" description="Mechanosensitive ion channel MscS" evidence="8">
    <location>
        <begin position="429"/>
        <end position="496"/>
    </location>
</feature>
<dbReference type="InterPro" id="IPR023408">
    <property type="entry name" value="MscS_beta-dom_sf"/>
</dbReference>
<protein>
    <recommendedName>
        <fullName evidence="13">Mechanosensitive ion channel protein</fullName>
    </recommendedName>
</protein>
<evidence type="ECO:0000256" key="2">
    <source>
        <dbReference type="ARBA" id="ARBA00008017"/>
    </source>
</evidence>
<comment type="caution">
    <text evidence="11">The sequence shown here is derived from an EMBL/GenBank/DDBJ whole genome shotgun (WGS) entry which is preliminary data.</text>
</comment>
<dbReference type="SUPFAM" id="SSF82861">
    <property type="entry name" value="Mechanosensitive channel protein MscS (YggB), transmembrane region"/>
    <property type="match status" value="1"/>
</dbReference>
<dbReference type="InterPro" id="IPR011014">
    <property type="entry name" value="MscS_channel_TM-2"/>
</dbReference>
<evidence type="ECO:0008006" key="13">
    <source>
        <dbReference type="Google" id="ProtNLM"/>
    </source>
</evidence>
<evidence type="ECO:0000259" key="10">
    <source>
        <dbReference type="Pfam" id="PF21088"/>
    </source>
</evidence>
<dbReference type="Proteomes" id="UP000251135">
    <property type="component" value="Unassembled WGS sequence"/>
</dbReference>
<keyword evidence="6 7" id="KW-0472">Membrane</keyword>
<dbReference type="GO" id="GO:0008381">
    <property type="term" value="F:mechanosensitive monoatomic ion channel activity"/>
    <property type="evidence" value="ECO:0007669"/>
    <property type="project" value="UniProtKB-ARBA"/>
</dbReference>
<feature type="transmembrane region" description="Helical" evidence="7">
    <location>
        <begin position="381"/>
        <end position="403"/>
    </location>
</feature>
<organism evidence="11 12">
    <name type="scientific">Arcobacter caeni</name>
    <dbReference type="NCBI Taxonomy" id="1912877"/>
    <lineage>
        <taxon>Bacteria</taxon>
        <taxon>Pseudomonadati</taxon>
        <taxon>Campylobacterota</taxon>
        <taxon>Epsilonproteobacteria</taxon>
        <taxon>Campylobacterales</taxon>
        <taxon>Arcobacteraceae</taxon>
        <taxon>Arcobacter</taxon>
    </lineage>
</organism>
<evidence type="ECO:0000313" key="12">
    <source>
        <dbReference type="Proteomes" id="UP000251135"/>
    </source>
</evidence>
<name>A0A363D2A4_9BACT</name>
<feature type="transmembrane region" description="Helical" evidence="7">
    <location>
        <begin position="312"/>
        <end position="330"/>
    </location>
</feature>
<dbReference type="SUPFAM" id="SSF50182">
    <property type="entry name" value="Sm-like ribonucleoproteins"/>
    <property type="match status" value="1"/>
</dbReference>
<evidence type="ECO:0000259" key="8">
    <source>
        <dbReference type="Pfam" id="PF00924"/>
    </source>
</evidence>
<dbReference type="InterPro" id="IPR010920">
    <property type="entry name" value="LSM_dom_sf"/>
</dbReference>
<dbReference type="InterPro" id="IPR045042">
    <property type="entry name" value="YnaI-like"/>
</dbReference>
<feature type="domain" description="Mechanosensitive ion channel transmembrane helices 2/3" evidence="10">
    <location>
        <begin position="387"/>
        <end position="428"/>
    </location>
</feature>
<dbReference type="InterPro" id="IPR049142">
    <property type="entry name" value="MS_channel_1st"/>
</dbReference>
<comment type="similarity">
    <text evidence="2">Belongs to the MscS (TC 1.A.23) family.</text>
</comment>
<dbReference type="InterPro" id="IPR011066">
    <property type="entry name" value="MscS_channel_C_sf"/>
</dbReference>
<evidence type="ECO:0000256" key="7">
    <source>
        <dbReference type="SAM" id="Phobius"/>
    </source>
</evidence>
<accession>A0A363D2A4</accession>
<evidence type="ECO:0000259" key="9">
    <source>
        <dbReference type="Pfam" id="PF21082"/>
    </source>
</evidence>
<dbReference type="Gene3D" id="3.30.70.100">
    <property type="match status" value="1"/>
</dbReference>
<feature type="domain" description="Mechanosensitive ion channel MscS C-terminal" evidence="9">
    <location>
        <begin position="503"/>
        <end position="613"/>
    </location>
</feature>
<dbReference type="InterPro" id="IPR006686">
    <property type="entry name" value="MscS_channel_CS"/>
</dbReference>
<dbReference type="Gene3D" id="2.30.30.60">
    <property type="match status" value="1"/>
</dbReference>
<dbReference type="OrthoDB" id="9775207at2"/>